<evidence type="ECO:0000313" key="3">
    <source>
        <dbReference type="Proteomes" id="UP001168620"/>
    </source>
</evidence>
<feature type="non-terminal residue" evidence="2">
    <location>
        <position position="106"/>
    </location>
</feature>
<dbReference type="InterPro" id="IPR001433">
    <property type="entry name" value="OxRdtase_FAD/NAD-bd"/>
</dbReference>
<evidence type="ECO:0000313" key="2">
    <source>
        <dbReference type="EMBL" id="MDN4175911.1"/>
    </source>
</evidence>
<protein>
    <submittedName>
        <fullName evidence="2">Phenylacetic acid degradation protein</fullName>
    </submittedName>
</protein>
<gene>
    <name evidence="2" type="ORF">QWY28_23390</name>
</gene>
<accession>A0ABT8FML5</accession>
<keyword evidence="3" id="KW-1185">Reference proteome</keyword>
<dbReference type="Gene3D" id="3.40.50.80">
    <property type="entry name" value="Nucleotide-binding domain of ferredoxin-NADP reductase (FNR) module"/>
    <property type="match status" value="1"/>
</dbReference>
<reference evidence="2" key="1">
    <citation type="submission" date="2023-06" db="EMBL/GenBank/DDBJ databases">
        <title>Draft genome sequence of Nocardioides sp. SOB77.</title>
        <authorList>
            <person name="Zhang G."/>
        </authorList>
    </citation>
    <scope>NUCLEOTIDE SEQUENCE</scope>
    <source>
        <strain evidence="2">SOB77</strain>
    </source>
</reference>
<evidence type="ECO:0000259" key="1">
    <source>
        <dbReference type="Pfam" id="PF00175"/>
    </source>
</evidence>
<proteinExistence type="predicted"/>
<dbReference type="EMBL" id="JAUHJQ010000083">
    <property type="protein sequence ID" value="MDN4175911.1"/>
    <property type="molecule type" value="Genomic_DNA"/>
</dbReference>
<dbReference type="InterPro" id="IPR039261">
    <property type="entry name" value="FNR_nucleotide-bd"/>
</dbReference>
<feature type="non-terminal residue" evidence="2">
    <location>
        <position position="1"/>
    </location>
</feature>
<dbReference type="Proteomes" id="UP001168620">
    <property type="component" value="Unassembled WGS sequence"/>
</dbReference>
<dbReference type="Pfam" id="PF00175">
    <property type="entry name" value="NAD_binding_1"/>
    <property type="match status" value="1"/>
</dbReference>
<feature type="domain" description="Oxidoreductase FAD/NAD(P)-binding" evidence="1">
    <location>
        <begin position="4"/>
        <end position="89"/>
    </location>
</feature>
<dbReference type="SUPFAM" id="SSF52343">
    <property type="entry name" value="Ferredoxin reductase-like, C-terminal NADP-linked domain"/>
    <property type="match status" value="1"/>
</dbReference>
<sequence length="106" mass="11636">LAATLEAEPAGRATLVYGNRTSASTMFRDDLDAMVETFEGRLTVHHVLSREPTAALVGRVGVDLVDDLVPHEVDTWFLCGPEQLVHDLRETLGSRGEHVLAEVFHT</sequence>
<organism evidence="2 3">
    <name type="scientific">Nocardioides oceani</name>
    <dbReference type="NCBI Taxonomy" id="3058369"/>
    <lineage>
        <taxon>Bacteria</taxon>
        <taxon>Bacillati</taxon>
        <taxon>Actinomycetota</taxon>
        <taxon>Actinomycetes</taxon>
        <taxon>Propionibacteriales</taxon>
        <taxon>Nocardioidaceae</taxon>
        <taxon>Nocardioides</taxon>
    </lineage>
</organism>
<comment type="caution">
    <text evidence="2">The sequence shown here is derived from an EMBL/GenBank/DDBJ whole genome shotgun (WGS) entry which is preliminary data.</text>
</comment>
<name>A0ABT8FML5_9ACTN</name>